<dbReference type="InterPro" id="IPR046872">
    <property type="entry name" value="DRHyd-ASK"/>
</dbReference>
<evidence type="ECO:0000256" key="1">
    <source>
        <dbReference type="ARBA" id="ARBA00022527"/>
    </source>
</evidence>
<dbReference type="GO" id="GO:0005524">
    <property type="term" value="F:ATP binding"/>
    <property type="evidence" value="ECO:0007669"/>
    <property type="project" value="UniProtKB-UniRule"/>
</dbReference>
<evidence type="ECO:0000256" key="7">
    <source>
        <dbReference type="ARBA" id="ARBA00023054"/>
    </source>
</evidence>
<dbReference type="Pfam" id="PF20302">
    <property type="entry name" value="HisK-N-like"/>
    <property type="match status" value="1"/>
</dbReference>
<sequence>MYTTERRRMSLHEVKRKDPVWVSAGGLWHDPPVLELGAPSGKAPQSPRGGQNRALSVAYIVIEDASLPHSEENLSLKCLKEACADVHAVFKTIPFERISLGTTDILDSFYNADVAVVEMSDTFCQPSLFYHLGVRESFSMTNNIILYCYKQKSKSDIQAIKEQCGSYTFMPYVVSPQGRVLACDISLMKGMEELLQPSFTLEPLLAPLVDRLVQLLDSVHIQSSEYFRESVRQEIRTARERFSGAMLSQELVRIQNRLDTVDLLTPDIIMNLLLSYRDVQDYDAIIKLVETLTDLPMCKVAAHVNVKFHYIFALNRRNGPGDRTRALSVILPIVRSEDQVASDAYCLCGRIYKDMFIGSGFTDHDSREQACYWYGKAFEVEPSLHSGIHNVVLLMAAGHEFDTSIELRKIGVTLSSLLGRKGSLEKMQDYWDVGLYLGASILANEHKKVIEASEKLYRLNAPIWYVSSIMETYIIYRQFAKLPQVRSPKQDTMNFWMELHLQACKPTVSTDRCPVLILEPSKVFQPAVVSVSEEDESRTIQLQYKGLHQWSFPASAIRVVSVSKNDERSCFLFVQHNSDDFQLCFPTPLHCKGFCELVNSLLQSTLAPAQDHGRLTGEVLEYIYETNEDGEKVVLGKGTYGVVYAGRDLSNQVRIAIKEIPEKDSSYSQPLHEEIALHKRLKHRNIVQYLGSVSQAGFIKIFMEEVPGGSLSSLLRSKWGPLKDNEATVIFYTKQILQGVLYLHDNQIVHRDIKSPAVLSPFSYPLLMSPVLSSCPPSSPHVPCPLLMSPVLSSCPLSSPHVPCPLLMSPVLSSCPLSSPHVPCPLLMSPVLSSCPLSSPHGDNVLINTYSGILKISDFGTSKRLAGINPCTETFTGTLQYMAPEIIDQGPRGYGKPADIWSLGCTIIEMATGKPPFHELGSPQVGMFKIHPRVPESMSAQAKAFIMGCFEPDPDHRATAKLLLKDPFLRSSRRRPRLLQEQEPEPKECPSGEESGVGLMPPPQASSSSCFPQVYLLCFLTPPSPLTFSPCLLLKPLPPPLLSHISSLCLPLYFLTPPPPHTSSSSHLLLLLTSPHHVSPSTSSHLLLLTPPLPHTSSSSSHPLPMSPPLLPHTSSSSHLLFLTPPPPPHIPSPCLPLYFLTPPPPHTSSSSHLLLLLTSPHHVSPSTSSHLLLLTPPLPHTSSSSSHPLTMSPPLLPHTSSSSHLLFLTPPPPPPHIPSPCLPLYFLTPPPPPHIPSPCLPLYFLTPPPPHTSSSSHLLLLLTSPHHVSPSTSSHLLLLLTPPLPHTSSSSSHPLTMSPPLLPHTSSSSHLLFLTPPPPPHIPSPCLPLYFLTPPPPHTSSSSHLLLLLTSPPHVFPSTSSHLLLLTPPLPHTSSSSSHPLTMSPPLLPHTSSSSSHLLFLTPPPPPHIPSPCLPLYFLTPPPPHTSSSSHLLLLLTSPHHVSPSTSSHLLLLTPPLPHTSSSSHPLTMSPPLLPHTSSSSSHPLPSDYHRSMSVPITIYVEDTDSADSLDLSCSLDLRWPGSALPEDGDAGGPPATSSFLAPDDSPADPSSPAAPGENLGLFLLRKDSERRATLHRVLTDYMATVVTHVQDALPMHGAGLSLTADHISQLIGCLREHIRSPDRKSLSTSLLELRATLHSAAVPTNSLQVVLFSFQDA</sequence>
<evidence type="ECO:0000256" key="3">
    <source>
        <dbReference type="ARBA" id="ARBA00022723"/>
    </source>
</evidence>
<dbReference type="InterPro" id="IPR000719">
    <property type="entry name" value="Prot_kinase_dom"/>
</dbReference>
<feature type="region of interest" description="Disordered" evidence="9">
    <location>
        <begin position="1524"/>
        <end position="1558"/>
    </location>
</feature>
<evidence type="ECO:0000256" key="4">
    <source>
        <dbReference type="ARBA" id="ARBA00022741"/>
    </source>
</evidence>
<evidence type="ECO:0000259" key="10">
    <source>
        <dbReference type="PROSITE" id="PS50011"/>
    </source>
</evidence>
<dbReference type="Gene3D" id="3.30.200.20">
    <property type="entry name" value="Phosphorylase Kinase, domain 1"/>
    <property type="match status" value="1"/>
</dbReference>
<organism evidence="11 12">
    <name type="scientific">Muraenolepis orangiensis</name>
    <name type="common">Patagonian moray cod</name>
    <dbReference type="NCBI Taxonomy" id="630683"/>
    <lineage>
        <taxon>Eukaryota</taxon>
        <taxon>Metazoa</taxon>
        <taxon>Chordata</taxon>
        <taxon>Craniata</taxon>
        <taxon>Vertebrata</taxon>
        <taxon>Euteleostomi</taxon>
        <taxon>Actinopterygii</taxon>
        <taxon>Neopterygii</taxon>
        <taxon>Teleostei</taxon>
        <taxon>Neoteleostei</taxon>
        <taxon>Acanthomorphata</taxon>
        <taxon>Zeiogadaria</taxon>
        <taxon>Gadariae</taxon>
        <taxon>Gadiformes</taxon>
        <taxon>Muraenolepidoidei</taxon>
        <taxon>Muraenolepididae</taxon>
        <taxon>Muraenolepis</taxon>
    </lineage>
</organism>
<feature type="compositionally biased region" description="Basic and acidic residues" evidence="9">
    <location>
        <begin position="978"/>
        <end position="990"/>
    </location>
</feature>
<keyword evidence="4 8" id="KW-0547">Nucleotide-binding</keyword>
<dbReference type="InterPro" id="IPR017441">
    <property type="entry name" value="Protein_kinase_ATP_BS"/>
</dbReference>
<feature type="binding site" evidence="8">
    <location>
        <position position="658"/>
    </location>
    <ligand>
        <name>ATP</name>
        <dbReference type="ChEBI" id="CHEBI:30616"/>
    </ligand>
</feature>
<feature type="region of interest" description="Disordered" evidence="9">
    <location>
        <begin position="973"/>
        <end position="1003"/>
    </location>
</feature>
<proteinExistence type="predicted"/>
<dbReference type="Proteomes" id="UP001148018">
    <property type="component" value="Unassembled WGS sequence"/>
</dbReference>
<evidence type="ECO:0000256" key="8">
    <source>
        <dbReference type="PROSITE-ProRule" id="PRU10141"/>
    </source>
</evidence>
<protein>
    <recommendedName>
        <fullName evidence="10">Protein kinase domain-containing protein</fullName>
    </recommendedName>
</protein>
<dbReference type="Pfam" id="PF13281">
    <property type="entry name" value="MAP3K_TRAF_bd"/>
    <property type="match status" value="1"/>
</dbReference>
<dbReference type="GO" id="GO:0004709">
    <property type="term" value="F:MAP kinase kinase kinase activity"/>
    <property type="evidence" value="ECO:0007669"/>
    <property type="project" value="TreeGrafter"/>
</dbReference>
<dbReference type="Pfam" id="PF19039">
    <property type="entry name" value="ASK_PH"/>
    <property type="match status" value="1"/>
</dbReference>
<accession>A0A9Q0DZM3</accession>
<dbReference type="PRINTS" id="PR01217">
    <property type="entry name" value="PRICHEXTENSN"/>
</dbReference>
<dbReference type="InterPro" id="IPR025136">
    <property type="entry name" value="MAP3K_TRAF-bd"/>
</dbReference>
<evidence type="ECO:0000313" key="12">
    <source>
        <dbReference type="Proteomes" id="UP001148018"/>
    </source>
</evidence>
<dbReference type="PANTHER" id="PTHR11584:SF391">
    <property type="entry name" value="MITOGEN-ACTIVATED PROTEIN KINASE KINASE KINASE 6"/>
    <property type="match status" value="1"/>
</dbReference>
<evidence type="ECO:0000256" key="9">
    <source>
        <dbReference type="SAM" id="MobiDB-lite"/>
    </source>
</evidence>
<dbReference type="GO" id="GO:0033554">
    <property type="term" value="P:cellular response to stress"/>
    <property type="evidence" value="ECO:0007669"/>
    <property type="project" value="TreeGrafter"/>
</dbReference>
<keyword evidence="7" id="KW-0175">Coiled coil</keyword>
<keyword evidence="1" id="KW-0723">Serine/threonine-protein kinase</keyword>
<feature type="compositionally biased region" description="Low complexity" evidence="9">
    <location>
        <begin position="1459"/>
        <end position="1488"/>
    </location>
</feature>
<comment type="caution">
    <text evidence="11">The sequence shown here is derived from an EMBL/GenBank/DDBJ whole genome shotgun (WGS) entry which is preliminary data.</text>
</comment>
<evidence type="ECO:0000256" key="2">
    <source>
        <dbReference type="ARBA" id="ARBA00022679"/>
    </source>
</evidence>
<dbReference type="GO" id="GO:0046872">
    <property type="term" value="F:metal ion binding"/>
    <property type="evidence" value="ECO:0007669"/>
    <property type="project" value="UniProtKB-KW"/>
</dbReference>
<name>A0A9Q0DZM3_9TELE</name>
<dbReference type="SUPFAM" id="SSF56112">
    <property type="entry name" value="Protein kinase-like (PK-like)"/>
    <property type="match status" value="1"/>
</dbReference>
<evidence type="ECO:0000313" key="11">
    <source>
        <dbReference type="EMBL" id="KAJ3597248.1"/>
    </source>
</evidence>
<dbReference type="Pfam" id="PF00069">
    <property type="entry name" value="Pkinase"/>
    <property type="match status" value="2"/>
</dbReference>
<dbReference type="EMBL" id="JANIIK010000109">
    <property type="protein sequence ID" value="KAJ3597248.1"/>
    <property type="molecule type" value="Genomic_DNA"/>
</dbReference>
<dbReference type="PANTHER" id="PTHR11584">
    <property type="entry name" value="SERINE/THREONINE PROTEIN KINASE"/>
    <property type="match status" value="1"/>
</dbReference>
<keyword evidence="12" id="KW-1185">Reference proteome</keyword>
<evidence type="ECO:0000256" key="6">
    <source>
        <dbReference type="ARBA" id="ARBA00022840"/>
    </source>
</evidence>
<dbReference type="InterPro" id="IPR011009">
    <property type="entry name" value="Kinase-like_dom_sf"/>
</dbReference>
<keyword evidence="5" id="KW-0418">Kinase</keyword>
<feature type="compositionally biased region" description="Low complexity" evidence="9">
    <location>
        <begin position="1543"/>
        <end position="1557"/>
    </location>
</feature>
<gene>
    <name evidence="11" type="ORF">NHX12_000776</name>
</gene>
<feature type="region of interest" description="Disordered" evidence="9">
    <location>
        <begin position="1459"/>
        <end position="1489"/>
    </location>
</feature>
<keyword evidence="3" id="KW-0479">Metal-binding</keyword>
<dbReference type="OrthoDB" id="275301at2759"/>
<feature type="domain" description="Protein kinase" evidence="10">
    <location>
        <begin position="629"/>
        <end position="969"/>
    </location>
</feature>
<keyword evidence="6 8" id="KW-0067">ATP-binding</keyword>
<dbReference type="InterPro" id="IPR046873">
    <property type="entry name" value="HisK-N-like"/>
</dbReference>
<dbReference type="FunFam" id="3.30.200.20:FF:000067">
    <property type="entry name" value="Mitogen-activated protein kinase kinase kinase 5"/>
    <property type="match status" value="1"/>
</dbReference>
<dbReference type="PROSITE" id="PS00107">
    <property type="entry name" value="PROTEIN_KINASE_ATP"/>
    <property type="match status" value="1"/>
</dbReference>
<dbReference type="PROSITE" id="PS50011">
    <property type="entry name" value="PROTEIN_KINASE_DOM"/>
    <property type="match status" value="1"/>
</dbReference>
<feature type="non-terminal residue" evidence="11">
    <location>
        <position position="1659"/>
    </location>
</feature>
<dbReference type="Pfam" id="PF20309">
    <property type="entry name" value="DRHyd-ASK"/>
    <property type="match status" value="1"/>
</dbReference>
<dbReference type="InterPro" id="IPR043969">
    <property type="entry name" value="MAP3K_PH"/>
</dbReference>
<reference evidence="11" key="1">
    <citation type="submission" date="2022-07" db="EMBL/GenBank/DDBJ databases">
        <title>Chromosome-level genome of Muraenolepis orangiensis.</title>
        <authorList>
            <person name="Kim J."/>
        </authorList>
    </citation>
    <scope>NUCLEOTIDE SEQUENCE</scope>
    <source>
        <strain evidence="11">KU_S4_2022</strain>
        <tissue evidence="11">Muscle</tissue>
    </source>
</reference>
<dbReference type="Gene3D" id="1.10.510.10">
    <property type="entry name" value="Transferase(Phosphotransferase) domain 1"/>
    <property type="match status" value="1"/>
</dbReference>
<keyword evidence="2" id="KW-0808">Transferase</keyword>
<evidence type="ECO:0000256" key="5">
    <source>
        <dbReference type="ARBA" id="ARBA00022777"/>
    </source>
</evidence>